<dbReference type="Proteomes" id="UP000886998">
    <property type="component" value="Unassembled WGS sequence"/>
</dbReference>
<evidence type="ECO:0000313" key="1">
    <source>
        <dbReference type="EMBL" id="GFY48886.1"/>
    </source>
</evidence>
<sequence length="107" mass="12645">MRKTFKELWSRLEDSHSDHTRRSAFYRRAVPLSEFNSIDPSKMLGERRHLQSFLKARREKMFCKEKKAGQLKSIVATSIKPEEKEFRTTYRISTKPKLERSAAPEQG</sequence>
<protein>
    <submittedName>
        <fullName evidence="1">Uncharacterized protein</fullName>
    </submittedName>
</protein>
<comment type="caution">
    <text evidence="1">The sequence shown here is derived from an EMBL/GenBank/DDBJ whole genome shotgun (WGS) entry which is preliminary data.</text>
</comment>
<dbReference type="OrthoDB" id="10593565at2759"/>
<proteinExistence type="predicted"/>
<accession>A0A8X7BXL9</accession>
<reference evidence="1" key="1">
    <citation type="submission" date="2020-08" db="EMBL/GenBank/DDBJ databases">
        <title>Multicomponent nature underlies the extraordinary mechanical properties of spider dragline silk.</title>
        <authorList>
            <person name="Kono N."/>
            <person name="Nakamura H."/>
            <person name="Mori M."/>
            <person name="Yoshida Y."/>
            <person name="Ohtoshi R."/>
            <person name="Malay A.D."/>
            <person name="Moran D.A.P."/>
            <person name="Tomita M."/>
            <person name="Numata K."/>
            <person name="Arakawa K."/>
        </authorList>
    </citation>
    <scope>NUCLEOTIDE SEQUENCE</scope>
</reference>
<dbReference type="EMBL" id="BMAV01006688">
    <property type="protein sequence ID" value="GFY48886.1"/>
    <property type="molecule type" value="Genomic_DNA"/>
</dbReference>
<name>A0A8X7BXL9_9ARAC</name>
<keyword evidence="2" id="KW-1185">Reference proteome</keyword>
<dbReference type="AlphaFoldDB" id="A0A8X7BXL9"/>
<organism evidence="1 2">
    <name type="scientific">Trichonephila inaurata madagascariensis</name>
    <dbReference type="NCBI Taxonomy" id="2747483"/>
    <lineage>
        <taxon>Eukaryota</taxon>
        <taxon>Metazoa</taxon>
        <taxon>Ecdysozoa</taxon>
        <taxon>Arthropoda</taxon>
        <taxon>Chelicerata</taxon>
        <taxon>Arachnida</taxon>
        <taxon>Araneae</taxon>
        <taxon>Araneomorphae</taxon>
        <taxon>Entelegynae</taxon>
        <taxon>Araneoidea</taxon>
        <taxon>Nephilidae</taxon>
        <taxon>Trichonephila</taxon>
        <taxon>Trichonephila inaurata</taxon>
    </lineage>
</organism>
<gene>
    <name evidence="1" type="ORF">TNIN_497241</name>
</gene>
<evidence type="ECO:0000313" key="2">
    <source>
        <dbReference type="Proteomes" id="UP000886998"/>
    </source>
</evidence>